<organism evidence="1 2">
    <name type="scientific">Flavobacterium okayamense</name>
    <dbReference type="NCBI Taxonomy" id="2830782"/>
    <lineage>
        <taxon>Bacteria</taxon>
        <taxon>Pseudomonadati</taxon>
        <taxon>Bacteroidota</taxon>
        <taxon>Flavobacteriia</taxon>
        <taxon>Flavobacteriales</taxon>
        <taxon>Flavobacteriaceae</taxon>
        <taxon>Flavobacterium</taxon>
    </lineage>
</organism>
<evidence type="ECO:0000313" key="1">
    <source>
        <dbReference type="EMBL" id="BCY28219.1"/>
    </source>
</evidence>
<evidence type="ECO:0008006" key="3">
    <source>
        <dbReference type="Google" id="ProtNLM"/>
    </source>
</evidence>
<dbReference type="InterPro" id="IPR044925">
    <property type="entry name" value="His-Me_finger_sf"/>
</dbReference>
<dbReference type="RefSeq" id="WP_221259821.1">
    <property type="nucleotide sequence ID" value="NZ_AP024749.1"/>
</dbReference>
<protein>
    <recommendedName>
        <fullName evidence="3">NUMOD4 motif-containing protein</fullName>
    </recommendedName>
</protein>
<keyword evidence="2" id="KW-1185">Reference proteome</keyword>
<dbReference type="Gene3D" id="3.90.75.20">
    <property type="match status" value="1"/>
</dbReference>
<dbReference type="Proteomes" id="UP000825258">
    <property type="component" value="Chromosome"/>
</dbReference>
<proteinExistence type="predicted"/>
<name>A0ABN6HUR9_9FLAO</name>
<dbReference type="SUPFAM" id="SSF54060">
    <property type="entry name" value="His-Me finger endonucleases"/>
    <property type="match status" value="1"/>
</dbReference>
<reference evidence="1 2" key="1">
    <citation type="submission" date="2021-06" db="EMBL/GenBank/DDBJ databases">
        <title>Whole genome sequences of Flavobacterium sp. KK2020170 and assembly.</title>
        <authorList>
            <person name="Kitahara K."/>
            <person name="Miyoshi S."/>
            <person name="Uesaka K."/>
        </authorList>
    </citation>
    <scope>NUCLEOTIDE SEQUENCE [LARGE SCALE GENOMIC DNA]</scope>
    <source>
        <strain evidence="1 2">KK2020170</strain>
    </source>
</reference>
<sequence length="204" mass="24250">MKHFLKEEWREFVPPFEANKKYFVSNHGNIKTRRTNKEGKIIEKELKGSLIDGYRYLGFSRIVDGNKTNYHYSFHYLVGLLFLEHDPKKHTHVIHLDYKRSNNIVSNLQWATKEEMLAHAKRSPYVIQAKKNLVEFNKKRDGHKLTVNDVIRLKKKLLDPNKKTRNKILAKQFNISEMQLYRIKSGENWGHIKVEFNANEQEAD</sequence>
<accession>A0ABN6HUR9</accession>
<gene>
    <name evidence="1" type="ORF">KK2020170_10870</name>
</gene>
<evidence type="ECO:0000313" key="2">
    <source>
        <dbReference type="Proteomes" id="UP000825258"/>
    </source>
</evidence>
<dbReference type="EMBL" id="AP024749">
    <property type="protein sequence ID" value="BCY28219.1"/>
    <property type="molecule type" value="Genomic_DNA"/>
</dbReference>